<dbReference type="PROSITE" id="PS51379">
    <property type="entry name" value="4FE4S_FER_2"/>
    <property type="match status" value="2"/>
</dbReference>
<dbReference type="PANTHER" id="PTHR40447">
    <property type="entry name" value="ANAEROBIC SULFITE REDUCTASE SUBUNIT A"/>
    <property type="match status" value="1"/>
</dbReference>
<keyword evidence="3" id="KW-0411">Iron-sulfur</keyword>
<name>A0A226BZJ3_9FIRM</name>
<dbReference type="InterPro" id="IPR009051">
    <property type="entry name" value="Helical_ferredxn"/>
</dbReference>
<proteinExistence type="predicted"/>
<evidence type="ECO:0000313" key="5">
    <source>
        <dbReference type="EMBL" id="OWZ84341.1"/>
    </source>
</evidence>
<dbReference type="Proteomes" id="UP000214588">
    <property type="component" value="Unassembled WGS sequence"/>
</dbReference>
<dbReference type="PANTHER" id="PTHR40447:SF1">
    <property type="entry name" value="ANAEROBIC SULFITE REDUCTASE SUBUNIT A"/>
    <property type="match status" value="1"/>
</dbReference>
<evidence type="ECO:0000259" key="4">
    <source>
        <dbReference type="PROSITE" id="PS51379"/>
    </source>
</evidence>
<accession>A0A226BZJ3</accession>
<dbReference type="AlphaFoldDB" id="A0A226BZJ3"/>
<evidence type="ECO:0000256" key="2">
    <source>
        <dbReference type="ARBA" id="ARBA00023004"/>
    </source>
</evidence>
<feature type="domain" description="4Fe-4S ferredoxin-type" evidence="4">
    <location>
        <begin position="314"/>
        <end position="343"/>
    </location>
</feature>
<dbReference type="OrthoDB" id="9795302at2"/>
<sequence length="354" mass="40417">MAKVVKLNSVSNLLEVFKNLESEYEVYCPVKQDDTETFVPVNQTNVNDSQDLKEILSKNEPTSFPLKSFLFPDSETFLEFQREKDKVEFSVTKGKELSRVILGGKPCDVESFKMIDMVFLDEPVDTFYQDNRDKTILISSVCNEKGPNCLCDDFGINRTAPEMADILLITGEKTTANTDEIYLKSTSEKGEKLIEKLTEFDSVEETGEVEINKVESSEEELSAETIKDKIEELYESSIWEELAMRCLSCGICTYYCPTCHCYDISDFYRKDQGVRYRSWDSCMYKNFTNMAGGHNPRSNKPDRIRNRFFHKLNYFVKQQGPLACVGCGRCAKNCPAGISINTVLKKIGGEKFEK</sequence>
<keyword evidence="6" id="KW-1185">Reference proteome</keyword>
<dbReference type="RefSeq" id="WP_089022915.1">
    <property type="nucleotide sequence ID" value="NZ_NIQC01000005.1"/>
</dbReference>
<organism evidence="5 6">
    <name type="scientific">Natranaerobius trueperi</name>
    <dbReference type="NCBI Taxonomy" id="759412"/>
    <lineage>
        <taxon>Bacteria</taxon>
        <taxon>Bacillati</taxon>
        <taxon>Bacillota</taxon>
        <taxon>Clostridia</taxon>
        <taxon>Natranaerobiales</taxon>
        <taxon>Natranaerobiaceae</taxon>
        <taxon>Natranaerobius</taxon>
    </lineage>
</organism>
<dbReference type="Pfam" id="PF17179">
    <property type="entry name" value="Fer4_22"/>
    <property type="match status" value="1"/>
</dbReference>
<dbReference type="SUPFAM" id="SSF46548">
    <property type="entry name" value="alpha-helical ferredoxin"/>
    <property type="match status" value="1"/>
</dbReference>
<evidence type="ECO:0000256" key="1">
    <source>
        <dbReference type="ARBA" id="ARBA00022723"/>
    </source>
</evidence>
<reference evidence="5 6" key="1">
    <citation type="submission" date="2017-06" db="EMBL/GenBank/DDBJ databases">
        <title>Draft Genome Sequence of Natranaerobius trueperi halophilic, alkalithermophilic bacteria from soda lakes.</title>
        <authorList>
            <person name="Zhao B."/>
        </authorList>
    </citation>
    <scope>NUCLEOTIDE SEQUENCE [LARGE SCALE GENOMIC DNA]</scope>
    <source>
        <strain evidence="5 6">DSM 18760</strain>
    </source>
</reference>
<comment type="caution">
    <text evidence="5">The sequence shown here is derived from an EMBL/GenBank/DDBJ whole genome shotgun (WGS) entry which is preliminary data.</text>
</comment>
<evidence type="ECO:0000313" key="6">
    <source>
        <dbReference type="Proteomes" id="UP000214588"/>
    </source>
</evidence>
<dbReference type="GO" id="GO:0051536">
    <property type="term" value="F:iron-sulfur cluster binding"/>
    <property type="evidence" value="ECO:0007669"/>
    <property type="project" value="UniProtKB-KW"/>
</dbReference>
<protein>
    <recommendedName>
        <fullName evidence="4">4Fe-4S ferredoxin-type domain-containing protein</fullName>
    </recommendedName>
</protein>
<dbReference type="GO" id="GO:0046872">
    <property type="term" value="F:metal ion binding"/>
    <property type="evidence" value="ECO:0007669"/>
    <property type="project" value="UniProtKB-KW"/>
</dbReference>
<evidence type="ECO:0000256" key="3">
    <source>
        <dbReference type="ARBA" id="ARBA00023014"/>
    </source>
</evidence>
<dbReference type="EMBL" id="NIQC01000005">
    <property type="protein sequence ID" value="OWZ84341.1"/>
    <property type="molecule type" value="Genomic_DNA"/>
</dbReference>
<feature type="domain" description="4Fe-4S ferredoxin-type" evidence="4">
    <location>
        <begin position="235"/>
        <end position="267"/>
    </location>
</feature>
<dbReference type="InterPro" id="IPR017896">
    <property type="entry name" value="4Fe4S_Fe-S-bd"/>
</dbReference>
<dbReference type="PROSITE" id="PS00198">
    <property type="entry name" value="4FE4S_FER_1"/>
    <property type="match status" value="2"/>
</dbReference>
<gene>
    <name evidence="5" type="ORF">CDO51_03500</name>
</gene>
<keyword evidence="2" id="KW-0408">Iron</keyword>
<dbReference type="InterPro" id="IPR017900">
    <property type="entry name" value="4Fe4S_Fe_S_CS"/>
</dbReference>
<dbReference type="Gene3D" id="1.10.1060.10">
    <property type="entry name" value="Alpha-helical ferredoxin"/>
    <property type="match status" value="1"/>
</dbReference>
<keyword evidence="1" id="KW-0479">Metal-binding</keyword>